<evidence type="ECO:0000256" key="1">
    <source>
        <dbReference type="SAM" id="MobiDB-lite"/>
    </source>
</evidence>
<proteinExistence type="predicted"/>
<reference evidence="2 3" key="1">
    <citation type="journal article" date="2023" name="Plants (Basel)">
        <title>Bridging the Gap: Combining Genomics and Transcriptomics Approaches to Understand Stylosanthes scabra, an Orphan Legume from the Brazilian Caatinga.</title>
        <authorList>
            <person name="Ferreira-Neto J.R.C."/>
            <person name="da Silva M.D."/>
            <person name="Binneck E."/>
            <person name="de Melo N.F."/>
            <person name="da Silva R.H."/>
            <person name="de Melo A.L.T.M."/>
            <person name="Pandolfi V."/>
            <person name="Bustamante F.O."/>
            <person name="Brasileiro-Vidal A.C."/>
            <person name="Benko-Iseppon A.M."/>
        </authorList>
    </citation>
    <scope>NUCLEOTIDE SEQUENCE [LARGE SCALE GENOMIC DNA]</scope>
    <source>
        <tissue evidence="2">Leaves</tissue>
    </source>
</reference>
<name>A0ABU6QYE2_9FABA</name>
<evidence type="ECO:0000313" key="3">
    <source>
        <dbReference type="Proteomes" id="UP001341840"/>
    </source>
</evidence>
<accession>A0ABU6QYE2</accession>
<feature type="region of interest" description="Disordered" evidence="1">
    <location>
        <begin position="56"/>
        <end position="79"/>
    </location>
</feature>
<organism evidence="2 3">
    <name type="scientific">Stylosanthes scabra</name>
    <dbReference type="NCBI Taxonomy" id="79078"/>
    <lineage>
        <taxon>Eukaryota</taxon>
        <taxon>Viridiplantae</taxon>
        <taxon>Streptophyta</taxon>
        <taxon>Embryophyta</taxon>
        <taxon>Tracheophyta</taxon>
        <taxon>Spermatophyta</taxon>
        <taxon>Magnoliopsida</taxon>
        <taxon>eudicotyledons</taxon>
        <taxon>Gunneridae</taxon>
        <taxon>Pentapetalae</taxon>
        <taxon>rosids</taxon>
        <taxon>fabids</taxon>
        <taxon>Fabales</taxon>
        <taxon>Fabaceae</taxon>
        <taxon>Papilionoideae</taxon>
        <taxon>50 kb inversion clade</taxon>
        <taxon>dalbergioids sensu lato</taxon>
        <taxon>Dalbergieae</taxon>
        <taxon>Pterocarpus clade</taxon>
        <taxon>Stylosanthes</taxon>
    </lineage>
</organism>
<gene>
    <name evidence="2" type="ORF">PIB30_106597</name>
</gene>
<keyword evidence="3" id="KW-1185">Reference proteome</keyword>
<sequence>MFETLVQERAEILENQKRIEAKLLTIVELTSSVVKRSAPPVPPCQEEGLDAITLRSGTQLKEPTGESPNSDSIISEERNLQRKVEHKKQLLVTMKE</sequence>
<evidence type="ECO:0000313" key="2">
    <source>
        <dbReference type="EMBL" id="MED6117084.1"/>
    </source>
</evidence>
<protein>
    <submittedName>
        <fullName evidence="2">Uncharacterized protein</fullName>
    </submittedName>
</protein>
<comment type="caution">
    <text evidence="2">The sequence shown here is derived from an EMBL/GenBank/DDBJ whole genome shotgun (WGS) entry which is preliminary data.</text>
</comment>
<dbReference type="Proteomes" id="UP001341840">
    <property type="component" value="Unassembled WGS sequence"/>
</dbReference>
<feature type="non-terminal residue" evidence="2">
    <location>
        <position position="96"/>
    </location>
</feature>
<dbReference type="EMBL" id="JASCZI010004257">
    <property type="protein sequence ID" value="MED6117084.1"/>
    <property type="molecule type" value="Genomic_DNA"/>
</dbReference>
<feature type="compositionally biased region" description="Polar residues" evidence="1">
    <location>
        <begin position="56"/>
        <end position="73"/>
    </location>
</feature>